<keyword evidence="5" id="KW-0862">Zinc</keyword>
<dbReference type="GO" id="GO:0045596">
    <property type="term" value="P:negative regulation of cell differentiation"/>
    <property type="evidence" value="ECO:0007669"/>
    <property type="project" value="UniProtKB-ARBA"/>
</dbReference>
<evidence type="ECO:0000256" key="3">
    <source>
        <dbReference type="ARBA" id="ARBA00022737"/>
    </source>
</evidence>
<reference evidence="10" key="2">
    <citation type="submission" date="2025-08" db="UniProtKB">
        <authorList>
            <consortium name="Ensembl"/>
        </authorList>
    </citation>
    <scope>IDENTIFICATION</scope>
</reference>
<evidence type="ECO:0000313" key="10">
    <source>
        <dbReference type="Ensembl" id="ENSSFAP00005040975.1"/>
    </source>
</evidence>
<feature type="domain" description="C2H2-type" evidence="9">
    <location>
        <begin position="215"/>
        <end position="243"/>
    </location>
</feature>
<evidence type="ECO:0000256" key="1">
    <source>
        <dbReference type="ARBA" id="ARBA00004123"/>
    </source>
</evidence>
<reference evidence="10" key="1">
    <citation type="submission" date="2019-06" db="EMBL/GenBank/DDBJ databases">
        <authorList>
            <consortium name="Wellcome Sanger Institute Data Sharing"/>
        </authorList>
    </citation>
    <scope>NUCLEOTIDE SEQUENCE [LARGE SCALE GENOMIC DNA]</scope>
</reference>
<dbReference type="AlphaFoldDB" id="A0A672IJD1"/>
<dbReference type="Proteomes" id="UP000472267">
    <property type="component" value="Chromosome 16"/>
</dbReference>
<keyword evidence="2" id="KW-0479">Metal-binding</keyword>
<feature type="compositionally biased region" description="Basic and acidic residues" evidence="8">
    <location>
        <begin position="79"/>
        <end position="101"/>
    </location>
</feature>
<keyword evidence="6" id="KW-0539">Nucleus</keyword>
<sequence length="292" mass="33837">MAAGRISALNRKQTTVWITEEENRPRTKRNKKDQAFQNLKRSRRNQNLHRSKWKKKNQDSYSVKRSRRNQNLHRSGKQLIEKFESDSFREPSNEEDQRYLSESEELLDSEQLFSDDSEVHDVNEHVESESATNAELKTVSMFHRDRVEQFLVSEQLAGQEEMLCDETVCKKCKLSQNSGSVSGNKTVICLTCGKSFNQQGHLTDHMRTHTGEKPYSCETCGKHFSRQQGHLFNHMRTHTGEKPHSCETCGKRFSLRTDLTRHMGTHTGEEPFSCQTCSKSFNLVLIFHCCTT</sequence>
<dbReference type="GO" id="GO:0005634">
    <property type="term" value="C:nucleus"/>
    <property type="evidence" value="ECO:0007669"/>
    <property type="project" value="UniProtKB-SubCell"/>
</dbReference>
<name>A0A672IJD1_SALFA</name>
<dbReference type="GO" id="GO:0000981">
    <property type="term" value="F:DNA-binding transcription factor activity, RNA polymerase II-specific"/>
    <property type="evidence" value="ECO:0007669"/>
    <property type="project" value="TreeGrafter"/>
</dbReference>
<feature type="compositionally biased region" description="Basic residues" evidence="8">
    <location>
        <begin position="40"/>
        <end position="55"/>
    </location>
</feature>
<reference evidence="10" key="3">
    <citation type="submission" date="2025-09" db="UniProtKB">
        <authorList>
            <consortium name="Ensembl"/>
        </authorList>
    </citation>
    <scope>IDENTIFICATION</scope>
</reference>
<dbReference type="GO" id="GO:0008270">
    <property type="term" value="F:zinc ion binding"/>
    <property type="evidence" value="ECO:0007669"/>
    <property type="project" value="UniProtKB-KW"/>
</dbReference>
<dbReference type="PANTHER" id="PTHR14196:SF12">
    <property type="entry name" value="ZINC FINGER PROTEIN 208-LIKE"/>
    <property type="match status" value="1"/>
</dbReference>
<proteinExistence type="predicted"/>
<dbReference type="Gene3D" id="3.30.160.60">
    <property type="entry name" value="Classic Zinc Finger"/>
    <property type="match status" value="4"/>
</dbReference>
<dbReference type="InterPro" id="IPR036236">
    <property type="entry name" value="Znf_C2H2_sf"/>
</dbReference>
<dbReference type="PROSITE" id="PS00028">
    <property type="entry name" value="ZINC_FINGER_C2H2_1"/>
    <property type="match status" value="2"/>
</dbReference>
<evidence type="ECO:0000256" key="6">
    <source>
        <dbReference type="ARBA" id="ARBA00023242"/>
    </source>
</evidence>
<dbReference type="Pfam" id="PF00096">
    <property type="entry name" value="zf-C2H2"/>
    <property type="match status" value="2"/>
</dbReference>
<feature type="domain" description="C2H2-type" evidence="9">
    <location>
        <begin position="187"/>
        <end position="214"/>
    </location>
</feature>
<evidence type="ECO:0000256" key="8">
    <source>
        <dbReference type="SAM" id="MobiDB-lite"/>
    </source>
</evidence>
<dbReference type="SUPFAM" id="SSF57667">
    <property type="entry name" value="beta-beta-alpha zinc fingers"/>
    <property type="match status" value="2"/>
</dbReference>
<dbReference type="InterPro" id="IPR013087">
    <property type="entry name" value="Znf_C2H2_type"/>
</dbReference>
<dbReference type="FunFam" id="3.30.160.60:FF:000912">
    <property type="entry name" value="Zinc finger protein 660"/>
    <property type="match status" value="2"/>
</dbReference>
<dbReference type="SMART" id="SM00355">
    <property type="entry name" value="ZnF_C2H2"/>
    <property type="match status" value="3"/>
</dbReference>
<dbReference type="PANTHER" id="PTHR14196">
    <property type="entry name" value="ODD-SKIPPED - RELATED"/>
    <property type="match status" value="1"/>
</dbReference>
<feature type="compositionally biased region" description="Basic residues" evidence="8">
    <location>
        <begin position="64"/>
        <end position="76"/>
    </location>
</feature>
<keyword evidence="11" id="KW-1185">Reference proteome</keyword>
<evidence type="ECO:0000256" key="5">
    <source>
        <dbReference type="ARBA" id="ARBA00022833"/>
    </source>
</evidence>
<feature type="domain" description="C2H2-type" evidence="9">
    <location>
        <begin position="244"/>
        <end position="271"/>
    </location>
</feature>
<evidence type="ECO:0000256" key="7">
    <source>
        <dbReference type="PROSITE-ProRule" id="PRU00042"/>
    </source>
</evidence>
<keyword evidence="3" id="KW-0677">Repeat</keyword>
<evidence type="ECO:0000259" key="9">
    <source>
        <dbReference type="PROSITE" id="PS50157"/>
    </source>
</evidence>
<accession>A0A672IJD1</accession>
<evidence type="ECO:0000256" key="2">
    <source>
        <dbReference type="ARBA" id="ARBA00022723"/>
    </source>
</evidence>
<dbReference type="PROSITE" id="PS50157">
    <property type="entry name" value="ZINC_FINGER_C2H2_2"/>
    <property type="match status" value="3"/>
</dbReference>
<keyword evidence="4 7" id="KW-0863">Zinc-finger</keyword>
<evidence type="ECO:0000313" key="11">
    <source>
        <dbReference type="Proteomes" id="UP000472267"/>
    </source>
</evidence>
<evidence type="ECO:0000256" key="4">
    <source>
        <dbReference type="ARBA" id="ARBA00022771"/>
    </source>
</evidence>
<dbReference type="InterPro" id="IPR050717">
    <property type="entry name" value="C2H2-ZF_Transcription_Reg"/>
</dbReference>
<organism evidence="10 11">
    <name type="scientific">Salarias fasciatus</name>
    <name type="common">Jewelled blenny</name>
    <name type="synonym">Blennius fasciatus</name>
    <dbReference type="NCBI Taxonomy" id="181472"/>
    <lineage>
        <taxon>Eukaryota</taxon>
        <taxon>Metazoa</taxon>
        <taxon>Chordata</taxon>
        <taxon>Craniata</taxon>
        <taxon>Vertebrata</taxon>
        <taxon>Euteleostomi</taxon>
        <taxon>Actinopterygii</taxon>
        <taxon>Neopterygii</taxon>
        <taxon>Teleostei</taxon>
        <taxon>Neoteleostei</taxon>
        <taxon>Acanthomorphata</taxon>
        <taxon>Ovalentaria</taxon>
        <taxon>Blenniimorphae</taxon>
        <taxon>Blenniiformes</taxon>
        <taxon>Blennioidei</taxon>
        <taxon>Blenniidae</taxon>
        <taxon>Salariinae</taxon>
        <taxon>Salarias</taxon>
    </lineage>
</organism>
<protein>
    <recommendedName>
        <fullName evidence="9">C2H2-type domain-containing protein</fullName>
    </recommendedName>
</protein>
<dbReference type="FunFam" id="3.30.160.60:FF:001498">
    <property type="entry name" value="Zinc finger protein 404"/>
    <property type="match status" value="1"/>
</dbReference>
<dbReference type="Ensembl" id="ENSSFAT00005042479.1">
    <property type="protein sequence ID" value="ENSSFAP00005040975.1"/>
    <property type="gene ID" value="ENSSFAG00005020400.1"/>
</dbReference>
<feature type="region of interest" description="Disordered" evidence="8">
    <location>
        <begin position="21"/>
        <end position="101"/>
    </location>
</feature>
<comment type="subcellular location">
    <subcellularLocation>
        <location evidence="1">Nucleus</location>
    </subcellularLocation>
</comment>
<dbReference type="GO" id="GO:0000977">
    <property type="term" value="F:RNA polymerase II transcription regulatory region sequence-specific DNA binding"/>
    <property type="evidence" value="ECO:0007669"/>
    <property type="project" value="TreeGrafter"/>
</dbReference>